<dbReference type="Proteomes" id="UP000814128">
    <property type="component" value="Unassembled WGS sequence"/>
</dbReference>
<name>A0ACB8Q7C2_9AGAM</name>
<accession>A0ACB8Q7C2</accession>
<sequence>MNGSAVATSSRSFAGAAAHAHTHAHGKRQRPPTLSLSTTAMRPPPPKTILELETPVDDPLVLAGSPDASSPYVSALSALSPFHEADLRRHAPQLSGDLSKDLAVLEQLRRSVQKNLLLRPISRSSPTSSQPPSRPLSISSTWSDYQTPSPTSASSSVYFTPISDRSPLSAHFLGHAASSDLLPNSPKPPPLALDPAAIARRMSAPIHPILIDTRPVGPYIAFHIKGSINLSIPSLILKRTRQPGRGFQGLDALRQYITTEECRRRWDELVRPASEWDGDVVVFDDDMDESERDNVQATAWALLPVVAPLLLHGSVDYIKGGMNAVRIHPDMKLFIVEGDSHKTPLPKRGVTLPMLNTADASKVGKPLPEIERSATASPISVSPAVMHPWATLADASPSPPPSQSTFQRRRPSQPTLTKLNTKSAERLTVSIPKQQPRVMPTKSATLAAPPGPWPPSPSPPALNLVYSNHVPTSPVPRPASSEHLAPPSPGLYAPQTPRTPLPSEPHTARQEDNPLSTEEPYPAFTVSTILPHFLFLGPEPTEEEHVRQLEAAGVKRILNLAIECDENDHELRLAERFERYSKIPMRDTVEEENIVRGVREACDILDDASLHSAPTYVHCKAGKSRSVTAVMAYLIHANHWTLSRAYTFVLERRRGISPNIGFVSELMNFEEQELGSKSVGVVKESPSDTPENGQTNYGQAVGARRPGHLRESLPPAFTLSADQVMTMGVGDVGQETEVKDASGRYRHARRAPVDENTLQPLRRVSKAGLESAWQAEFA</sequence>
<organism evidence="1 2">
    <name type="scientific">Vararia minispora EC-137</name>
    <dbReference type="NCBI Taxonomy" id="1314806"/>
    <lineage>
        <taxon>Eukaryota</taxon>
        <taxon>Fungi</taxon>
        <taxon>Dikarya</taxon>
        <taxon>Basidiomycota</taxon>
        <taxon>Agaricomycotina</taxon>
        <taxon>Agaricomycetes</taxon>
        <taxon>Russulales</taxon>
        <taxon>Lachnocladiaceae</taxon>
        <taxon>Vararia</taxon>
    </lineage>
</organism>
<protein>
    <submittedName>
        <fullName evidence="1">Uncharacterized protein</fullName>
    </submittedName>
</protein>
<dbReference type="EMBL" id="MU273848">
    <property type="protein sequence ID" value="KAI0027729.1"/>
    <property type="molecule type" value="Genomic_DNA"/>
</dbReference>
<reference evidence="1" key="1">
    <citation type="submission" date="2021-02" db="EMBL/GenBank/DDBJ databases">
        <authorList>
            <consortium name="DOE Joint Genome Institute"/>
            <person name="Ahrendt S."/>
            <person name="Looney B.P."/>
            <person name="Miyauchi S."/>
            <person name="Morin E."/>
            <person name="Drula E."/>
            <person name="Courty P.E."/>
            <person name="Chicoki N."/>
            <person name="Fauchery L."/>
            <person name="Kohler A."/>
            <person name="Kuo A."/>
            <person name="Labutti K."/>
            <person name="Pangilinan J."/>
            <person name="Lipzen A."/>
            <person name="Riley R."/>
            <person name="Andreopoulos W."/>
            <person name="He G."/>
            <person name="Johnson J."/>
            <person name="Barry K.W."/>
            <person name="Grigoriev I.V."/>
            <person name="Nagy L."/>
            <person name="Hibbett D."/>
            <person name="Henrissat B."/>
            <person name="Matheny P.B."/>
            <person name="Labbe J."/>
            <person name="Martin F."/>
        </authorList>
    </citation>
    <scope>NUCLEOTIDE SEQUENCE</scope>
    <source>
        <strain evidence="1">EC-137</strain>
    </source>
</reference>
<comment type="caution">
    <text evidence="1">The sequence shown here is derived from an EMBL/GenBank/DDBJ whole genome shotgun (WGS) entry which is preliminary data.</text>
</comment>
<evidence type="ECO:0000313" key="1">
    <source>
        <dbReference type="EMBL" id="KAI0027729.1"/>
    </source>
</evidence>
<gene>
    <name evidence="1" type="ORF">K488DRAFT_60598</name>
</gene>
<reference evidence="1" key="2">
    <citation type="journal article" date="2022" name="New Phytol.">
        <title>Evolutionary transition to the ectomycorrhizal habit in the genomes of a hyperdiverse lineage of mushroom-forming fungi.</title>
        <authorList>
            <person name="Looney B."/>
            <person name="Miyauchi S."/>
            <person name="Morin E."/>
            <person name="Drula E."/>
            <person name="Courty P.E."/>
            <person name="Kohler A."/>
            <person name="Kuo A."/>
            <person name="LaButti K."/>
            <person name="Pangilinan J."/>
            <person name="Lipzen A."/>
            <person name="Riley R."/>
            <person name="Andreopoulos W."/>
            <person name="He G."/>
            <person name="Johnson J."/>
            <person name="Nolan M."/>
            <person name="Tritt A."/>
            <person name="Barry K.W."/>
            <person name="Grigoriev I.V."/>
            <person name="Nagy L.G."/>
            <person name="Hibbett D."/>
            <person name="Henrissat B."/>
            <person name="Matheny P.B."/>
            <person name="Labbe J."/>
            <person name="Martin F.M."/>
        </authorList>
    </citation>
    <scope>NUCLEOTIDE SEQUENCE</scope>
    <source>
        <strain evidence="1">EC-137</strain>
    </source>
</reference>
<proteinExistence type="predicted"/>
<keyword evidence="2" id="KW-1185">Reference proteome</keyword>
<evidence type="ECO:0000313" key="2">
    <source>
        <dbReference type="Proteomes" id="UP000814128"/>
    </source>
</evidence>